<dbReference type="EMBL" id="CP017603">
    <property type="protein sequence ID" value="AOY75524.1"/>
    <property type="molecule type" value="Genomic_DNA"/>
</dbReference>
<organism evidence="4 6">
    <name type="scientific">Clostridium formicaceticum</name>
    <dbReference type="NCBI Taxonomy" id="1497"/>
    <lineage>
        <taxon>Bacteria</taxon>
        <taxon>Bacillati</taxon>
        <taxon>Bacillota</taxon>
        <taxon>Clostridia</taxon>
        <taxon>Eubacteriales</taxon>
        <taxon>Clostridiaceae</taxon>
        <taxon>Clostridium</taxon>
    </lineage>
</organism>
<feature type="compositionally biased region" description="Basic and acidic residues" evidence="1">
    <location>
        <begin position="109"/>
        <end position="125"/>
    </location>
</feature>
<dbReference type="Proteomes" id="UP000177894">
    <property type="component" value="Chromosome"/>
</dbReference>
<reference evidence="3 5" key="1">
    <citation type="submission" date="2016-10" db="EMBL/GenBank/DDBJ databases">
        <title>Complete Genome Sequence of Acetogen Clostridium formicoaceticum ATCC 27076.</title>
        <authorList>
            <person name="Bao T."/>
            <person name="Cheng C."/>
            <person name="Zhao J."/>
            <person name="Yang S.-T."/>
            <person name="Wang J."/>
            <person name="Wang M."/>
        </authorList>
    </citation>
    <scope>NUCLEOTIDE SEQUENCE [LARGE SCALE GENOMIC DNA]</scope>
    <source>
        <strain evidence="3 5">ATCC 27076</strain>
    </source>
</reference>
<evidence type="ECO:0000313" key="5">
    <source>
        <dbReference type="Proteomes" id="UP000177894"/>
    </source>
</evidence>
<keyword evidence="5" id="KW-1185">Reference proteome</keyword>
<accession>A0AAC9RI85</accession>
<dbReference type="RefSeq" id="WP_070965430.1">
    <property type="nucleotide sequence ID" value="NZ_CP017603.1"/>
</dbReference>
<evidence type="ECO:0000259" key="2">
    <source>
        <dbReference type="Pfam" id="PF07833"/>
    </source>
</evidence>
<proteinExistence type="predicted"/>
<reference evidence="4 6" key="2">
    <citation type="submission" date="2017-03" db="EMBL/GenBank/DDBJ databases">
        <title>Complete sequence of Clostridium formicaceticum DSM 92.</title>
        <authorList>
            <person name="Poehlein A."/>
            <person name="Karl M."/>
            <person name="Bengelsdorf F.R."/>
            <person name="Duerre P."/>
            <person name="Daniel R."/>
        </authorList>
    </citation>
    <scope>NUCLEOTIDE SEQUENCE [LARGE SCALE GENOMIC DNA]</scope>
    <source>
        <strain evidence="4 6">DSM 92</strain>
    </source>
</reference>
<evidence type="ECO:0000313" key="3">
    <source>
        <dbReference type="EMBL" id="AOY75524.1"/>
    </source>
</evidence>
<feature type="domain" description="Copper amine oxidase-like N-terminal" evidence="2">
    <location>
        <begin position="57"/>
        <end position="91"/>
    </location>
</feature>
<dbReference type="InterPro" id="IPR012854">
    <property type="entry name" value="Cu_amine_oxidase-like_N"/>
</dbReference>
<dbReference type="Pfam" id="PF07833">
    <property type="entry name" value="Cu_amine_oxidN1"/>
    <property type="match status" value="1"/>
</dbReference>
<dbReference type="KEGG" id="cfm:BJL90_06215"/>
<dbReference type="AlphaFoldDB" id="A0AAC9RI85"/>
<dbReference type="Proteomes" id="UP000192478">
    <property type="component" value="Chromosome"/>
</dbReference>
<dbReference type="SUPFAM" id="SSF55383">
    <property type="entry name" value="Copper amine oxidase, domain N"/>
    <property type="match status" value="1"/>
</dbReference>
<gene>
    <name evidence="3" type="ORF">BJL90_06215</name>
    <name evidence="4" type="ORF">CLFO_01340</name>
</gene>
<feature type="compositionally biased region" description="Acidic residues" evidence="1">
    <location>
        <begin position="95"/>
        <end position="108"/>
    </location>
</feature>
<dbReference type="EMBL" id="CP020559">
    <property type="protein sequence ID" value="ARE85818.1"/>
    <property type="molecule type" value="Genomic_DNA"/>
</dbReference>
<protein>
    <recommendedName>
        <fullName evidence="2">Copper amine oxidase-like N-terminal domain-containing protein</fullName>
    </recommendedName>
</protein>
<evidence type="ECO:0000256" key="1">
    <source>
        <dbReference type="SAM" id="MobiDB-lite"/>
    </source>
</evidence>
<evidence type="ECO:0000313" key="6">
    <source>
        <dbReference type="Proteomes" id="UP000192478"/>
    </source>
</evidence>
<feature type="region of interest" description="Disordered" evidence="1">
    <location>
        <begin position="92"/>
        <end position="125"/>
    </location>
</feature>
<dbReference type="InterPro" id="IPR036582">
    <property type="entry name" value="Mao_N_sf"/>
</dbReference>
<name>A0AAC9RI85_9CLOT</name>
<sequence length="252" mass="29146">MAWQKCKMLVSGIFIGALTTLTFNVYANVEDKVTAFLAPYIGFEFNGEEKPLSQGYTVLLYEGRTYTPARFIAEELGAEVFWDEATQTVKIETPLQEDVEKEDIDDKTEEPKKENPVEVEEETKVRKSYESLPATYYDGDIRLKVQTVVIDDEQTRVYISLLNEGNVPIQLEQTATLITIDGKEYKQLDTGRRVPNPYVGDWYNDIRNDEFTDSLVRMPAIPEDTEELTIKFEIRENDRNQNRKEITFNIKL</sequence>
<evidence type="ECO:0000313" key="4">
    <source>
        <dbReference type="EMBL" id="ARE85818.1"/>
    </source>
</evidence>